<comment type="caution">
    <text evidence="2">The sequence shown here is derived from an EMBL/GenBank/DDBJ whole genome shotgun (WGS) entry which is preliminary data.</text>
</comment>
<evidence type="ECO:0000256" key="1">
    <source>
        <dbReference type="SAM" id="MobiDB-lite"/>
    </source>
</evidence>
<feature type="compositionally biased region" description="Gly residues" evidence="1">
    <location>
        <begin position="105"/>
        <end position="132"/>
    </location>
</feature>
<reference evidence="2 3" key="1">
    <citation type="submission" date="2023-05" db="EMBL/GenBank/DDBJ databases">
        <title>B98-5 Cell Line De Novo Hybrid Assembly: An Optical Mapping Approach.</title>
        <authorList>
            <person name="Kananen K."/>
            <person name="Auerbach J.A."/>
            <person name="Kautto E."/>
            <person name="Blachly J.S."/>
        </authorList>
    </citation>
    <scope>NUCLEOTIDE SEQUENCE [LARGE SCALE GENOMIC DNA]</scope>
    <source>
        <strain evidence="2">B95-8</strain>
        <tissue evidence="2">Cell line</tissue>
    </source>
</reference>
<gene>
    <name evidence="2" type="ORF">P7K49_037241</name>
</gene>
<evidence type="ECO:0000313" key="3">
    <source>
        <dbReference type="Proteomes" id="UP001266305"/>
    </source>
</evidence>
<feature type="compositionally biased region" description="Pro residues" evidence="1">
    <location>
        <begin position="218"/>
        <end position="232"/>
    </location>
</feature>
<name>A0ABQ9THH9_SAGOE</name>
<dbReference type="EMBL" id="JASSZA010000022">
    <property type="protein sequence ID" value="KAK2084208.1"/>
    <property type="molecule type" value="Genomic_DNA"/>
</dbReference>
<accession>A0ABQ9THH9</accession>
<feature type="region of interest" description="Disordered" evidence="1">
    <location>
        <begin position="27"/>
        <end position="246"/>
    </location>
</feature>
<dbReference type="Proteomes" id="UP001266305">
    <property type="component" value="Unassembled WGS sequence"/>
</dbReference>
<evidence type="ECO:0000313" key="2">
    <source>
        <dbReference type="EMBL" id="KAK2084208.1"/>
    </source>
</evidence>
<keyword evidence="3" id="KW-1185">Reference proteome</keyword>
<feature type="compositionally biased region" description="Basic and acidic residues" evidence="1">
    <location>
        <begin position="134"/>
        <end position="150"/>
    </location>
</feature>
<organism evidence="2 3">
    <name type="scientific">Saguinus oedipus</name>
    <name type="common">Cotton-top tamarin</name>
    <name type="synonym">Oedipomidas oedipus</name>
    <dbReference type="NCBI Taxonomy" id="9490"/>
    <lineage>
        <taxon>Eukaryota</taxon>
        <taxon>Metazoa</taxon>
        <taxon>Chordata</taxon>
        <taxon>Craniata</taxon>
        <taxon>Vertebrata</taxon>
        <taxon>Euteleostomi</taxon>
        <taxon>Mammalia</taxon>
        <taxon>Eutheria</taxon>
        <taxon>Euarchontoglires</taxon>
        <taxon>Primates</taxon>
        <taxon>Haplorrhini</taxon>
        <taxon>Platyrrhini</taxon>
        <taxon>Cebidae</taxon>
        <taxon>Callitrichinae</taxon>
        <taxon>Saguinus</taxon>
    </lineage>
</organism>
<protein>
    <submittedName>
        <fullName evidence="2">Uncharacterized protein</fullName>
    </submittedName>
</protein>
<sequence>MPWRVVISGLHESAGLSIIHRARPLCPRAAGGRVSRAPRSLSPGERSPAASGPPSSPSVTPELRLRDSPFILNSQRQRPADGAAGRGLGRPQRTGPGERPRRAGRAGGGGALGGPGRVGAGMEGAEGRGAGKGRVREREGAREERRRRGSSDALPRGRSPRGAAEAPTRGRPSVRRPAPPGNDEEEQFRQTGECARPPCGRCRLRAPTSRCLSAPRRPGSPPAGPRPRPGSPIPSASAAALDAWPG</sequence>
<proteinExistence type="predicted"/>
<feature type="compositionally biased region" description="Low complexity" evidence="1">
    <location>
        <begin position="42"/>
        <end position="62"/>
    </location>
</feature>